<feature type="domain" description="RNA polymerase sigma factor 70 region 4 type 2" evidence="7">
    <location>
        <begin position="114"/>
        <end position="166"/>
    </location>
</feature>
<dbReference type="Pfam" id="PF08281">
    <property type="entry name" value="Sigma70_r4_2"/>
    <property type="match status" value="1"/>
</dbReference>
<dbReference type="SUPFAM" id="SSF88659">
    <property type="entry name" value="Sigma3 and sigma4 domains of RNA polymerase sigma factors"/>
    <property type="match status" value="1"/>
</dbReference>
<evidence type="ECO:0000313" key="9">
    <source>
        <dbReference type="Proteomes" id="UP001065549"/>
    </source>
</evidence>
<dbReference type="Gene3D" id="1.10.10.10">
    <property type="entry name" value="Winged helix-like DNA-binding domain superfamily/Winged helix DNA-binding domain"/>
    <property type="match status" value="1"/>
</dbReference>
<keyword evidence="9" id="KW-1185">Reference proteome</keyword>
<keyword evidence="3" id="KW-0731">Sigma factor</keyword>
<reference evidence="8" key="1">
    <citation type="submission" date="2022-09" db="EMBL/GenBank/DDBJ databases">
        <title>Culturomic study of gut microbiota in children with autism spectrum disorder.</title>
        <authorList>
            <person name="Efimov B.A."/>
            <person name="Chaplin A.V."/>
            <person name="Sokolova S.R."/>
            <person name="Pikina A.P."/>
            <person name="Korzhanova M."/>
            <person name="Belova V."/>
            <person name="Korostin D."/>
        </authorList>
    </citation>
    <scope>NUCLEOTIDE SEQUENCE</scope>
    <source>
        <strain evidence="8">ASD5510</strain>
    </source>
</reference>
<dbReference type="PANTHER" id="PTHR43133:SF8">
    <property type="entry name" value="RNA POLYMERASE SIGMA FACTOR HI_1459-RELATED"/>
    <property type="match status" value="1"/>
</dbReference>
<comment type="similarity">
    <text evidence="1">Belongs to the sigma-70 factor family. ECF subfamily.</text>
</comment>
<dbReference type="InterPro" id="IPR013325">
    <property type="entry name" value="RNA_pol_sigma_r2"/>
</dbReference>
<comment type="caution">
    <text evidence="8">The sequence shown here is derived from an EMBL/GenBank/DDBJ whole genome shotgun (WGS) entry which is preliminary data.</text>
</comment>
<dbReference type="NCBIfam" id="TIGR02937">
    <property type="entry name" value="sigma70-ECF"/>
    <property type="match status" value="1"/>
</dbReference>
<dbReference type="InterPro" id="IPR036388">
    <property type="entry name" value="WH-like_DNA-bd_sf"/>
</dbReference>
<evidence type="ECO:0000259" key="7">
    <source>
        <dbReference type="Pfam" id="PF08281"/>
    </source>
</evidence>
<dbReference type="GO" id="GO:0003677">
    <property type="term" value="F:DNA binding"/>
    <property type="evidence" value="ECO:0007669"/>
    <property type="project" value="UniProtKB-KW"/>
</dbReference>
<keyword evidence="2" id="KW-0805">Transcription regulation</keyword>
<evidence type="ECO:0000313" key="8">
    <source>
        <dbReference type="EMBL" id="MCU7377163.1"/>
    </source>
</evidence>
<dbReference type="CDD" id="cd06171">
    <property type="entry name" value="Sigma70_r4"/>
    <property type="match status" value="1"/>
</dbReference>
<keyword evidence="4" id="KW-0238">DNA-binding</keyword>
<dbReference type="EMBL" id="JAOSHN010000001">
    <property type="protein sequence ID" value="MCU7377163.1"/>
    <property type="molecule type" value="Genomic_DNA"/>
</dbReference>
<proteinExistence type="inferred from homology"/>
<dbReference type="PANTHER" id="PTHR43133">
    <property type="entry name" value="RNA POLYMERASE ECF-TYPE SIGMA FACTO"/>
    <property type="match status" value="1"/>
</dbReference>
<evidence type="ECO:0000256" key="1">
    <source>
        <dbReference type="ARBA" id="ARBA00010641"/>
    </source>
</evidence>
<evidence type="ECO:0000256" key="2">
    <source>
        <dbReference type="ARBA" id="ARBA00023015"/>
    </source>
</evidence>
<dbReference type="RefSeq" id="WP_253020622.1">
    <property type="nucleotide sequence ID" value="NZ_JAJAGH010000005.1"/>
</dbReference>
<accession>A0A9J6QRN0</accession>
<dbReference type="SUPFAM" id="SSF88946">
    <property type="entry name" value="Sigma2 domain of RNA polymerase sigma factors"/>
    <property type="match status" value="1"/>
</dbReference>
<name>A0A9J6QRN0_9FIRM</name>
<dbReference type="Gene3D" id="1.10.1740.10">
    <property type="match status" value="1"/>
</dbReference>
<dbReference type="GO" id="GO:0006352">
    <property type="term" value="P:DNA-templated transcription initiation"/>
    <property type="evidence" value="ECO:0007669"/>
    <property type="project" value="InterPro"/>
</dbReference>
<keyword evidence="5" id="KW-0804">Transcription</keyword>
<dbReference type="GO" id="GO:0016987">
    <property type="term" value="F:sigma factor activity"/>
    <property type="evidence" value="ECO:0007669"/>
    <property type="project" value="UniProtKB-KW"/>
</dbReference>
<feature type="domain" description="RNA polymerase sigma-70 region 2" evidence="6">
    <location>
        <begin position="17"/>
        <end position="71"/>
    </location>
</feature>
<evidence type="ECO:0000256" key="3">
    <source>
        <dbReference type="ARBA" id="ARBA00023082"/>
    </source>
</evidence>
<sequence length="199" mass="23497">MDEKEKETLLCSKYNRINRILAIYGVSPQDREDLLHEVFMNALRHLSQLRDTEKMEAWLWTITRNTLNHYWEEIRTSSKSKISIEGMDEKNQDIFDDAAYERFIPELSERFRHEELVQALRQLSRASLTLLRLHYYEGYKLKEIAQIIGETESSVKSRHQRAIARLRRILIKSQWAQEAETGDQRPPGLLTAELNPALL</sequence>
<dbReference type="Pfam" id="PF04542">
    <property type="entry name" value="Sigma70_r2"/>
    <property type="match status" value="1"/>
</dbReference>
<dbReference type="Proteomes" id="UP001065549">
    <property type="component" value="Unassembled WGS sequence"/>
</dbReference>
<dbReference type="InterPro" id="IPR013324">
    <property type="entry name" value="RNA_pol_sigma_r3/r4-like"/>
</dbReference>
<protein>
    <submittedName>
        <fullName evidence="8">Sigma-70 family RNA polymerase sigma factor</fullName>
    </submittedName>
</protein>
<evidence type="ECO:0000259" key="6">
    <source>
        <dbReference type="Pfam" id="PF04542"/>
    </source>
</evidence>
<dbReference type="InterPro" id="IPR039425">
    <property type="entry name" value="RNA_pol_sigma-70-like"/>
</dbReference>
<dbReference type="AlphaFoldDB" id="A0A9J6QRN0"/>
<dbReference type="InterPro" id="IPR007627">
    <property type="entry name" value="RNA_pol_sigma70_r2"/>
</dbReference>
<evidence type="ECO:0000256" key="5">
    <source>
        <dbReference type="ARBA" id="ARBA00023163"/>
    </source>
</evidence>
<organism evidence="8 9">
    <name type="scientific">Hominibacterium faecale</name>
    <dbReference type="NCBI Taxonomy" id="2839743"/>
    <lineage>
        <taxon>Bacteria</taxon>
        <taxon>Bacillati</taxon>
        <taxon>Bacillota</taxon>
        <taxon>Clostridia</taxon>
        <taxon>Peptostreptococcales</taxon>
        <taxon>Anaerovoracaceae</taxon>
        <taxon>Hominibacterium</taxon>
    </lineage>
</organism>
<dbReference type="InterPro" id="IPR013249">
    <property type="entry name" value="RNA_pol_sigma70_r4_t2"/>
</dbReference>
<gene>
    <name evidence="8" type="ORF">OBO34_02210</name>
</gene>
<evidence type="ECO:0000256" key="4">
    <source>
        <dbReference type="ARBA" id="ARBA00023125"/>
    </source>
</evidence>
<dbReference type="InterPro" id="IPR014284">
    <property type="entry name" value="RNA_pol_sigma-70_dom"/>
</dbReference>